<evidence type="ECO:0000256" key="1">
    <source>
        <dbReference type="ARBA" id="ARBA00022679"/>
    </source>
</evidence>
<gene>
    <name evidence="6" type="ORF">HAKA00212_LOCUS22140</name>
</gene>
<dbReference type="EMBL" id="HBIU01049874">
    <property type="protein sequence ID" value="CAE0643501.1"/>
    <property type="molecule type" value="Transcribed_RNA"/>
</dbReference>
<dbReference type="SUPFAM" id="SSF56112">
    <property type="entry name" value="Protein kinase-like (PK-like)"/>
    <property type="match status" value="1"/>
</dbReference>
<dbReference type="AlphaFoldDB" id="A0A7S3Y7Z5"/>
<dbReference type="InterPro" id="IPR001245">
    <property type="entry name" value="Ser-Thr/Tyr_kinase_cat_dom"/>
</dbReference>
<dbReference type="PROSITE" id="PS50011">
    <property type="entry name" value="PROTEIN_KINASE_DOM"/>
    <property type="match status" value="1"/>
</dbReference>
<evidence type="ECO:0000313" key="6">
    <source>
        <dbReference type="EMBL" id="CAE0643501.1"/>
    </source>
</evidence>
<name>A0A7S3Y7Z5_HETAK</name>
<protein>
    <recommendedName>
        <fullName evidence="5">Protein kinase domain-containing protein</fullName>
    </recommendedName>
</protein>
<accession>A0A7S3Y7Z5</accession>
<dbReference type="Pfam" id="PF07714">
    <property type="entry name" value="PK_Tyr_Ser-Thr"/>
    <property type="match status" value="1"/>
</dbReference>
<evidence type="ECO:0000256" key="3">
    <source>
        <dbReference type="ARBA" id="ARBA00022777"/>
    </source>
</evidence>
<dbReference type="InterPro" id="IPR011009">
    <property type="entry name" value="Kinase-like_dom_sf"/>
</dbReference>
<sequence>MAPELLANKAFNKKVDVYAFAVLLWEIMEEAIPFSQCEPQEIMKVVGAGERPPLGNWYSPELRQLIQQCWADDPAERPDFDEILDTLTIIDSAMPARSNCDQLGDDFGGDALDSLLGK</sequence>
<dbReference type="GO" id="GO:0004674">
    <property type="term" value="F:protein serine/threonine kinase activity"/>
    <property type="evidence" value="ECO:0007669"/>
    <property type="project" value="TreeGrafter"/>
</dbReference>
<organism evidence="6">
    <name type="scientific">Heterosigma akashiwo</name>
    <name type="common">Chromophytic alga</name>
    <name type="synonym">Heterosigma carterae</name>
    <dbReference type="NCBI Taxonomy" id="2829"/>
    <lineage>
        <taxon>Eukaryota</taxon>
        <taxon>Sar</taxon>
        <taxon>Stramenopiles</taxon>
        <taxon>Ochrophyta</taxon>
        <taxon>Raphidophyceae</taxon>
        <taxon>Chattonellales</taxon>
        <taxon>Chattonellaceae</taxon>
        <taxon>Heterosigma</taxon>
    </lineage>
</organism>
<keyword evidence="3" id="KW-0418">Kinase</keyword>
<dbReference type="InterPro" id="IPR000719">
    <property type="entry name" value="Prot_kinase_dom"/>
</dbReference>
<feature type="domain" description="Protein kinase" evidence="5">
    <location>
        <begin position="1"/>
        <end position="89"/>
    </location>
</feature>
<evidence type="ECO:0000256" key="4">
    <source>
        <dbReference type="ARBA" id="ARBA00022840"/>
    </source>
</evidence>
<evidence type="ECO:0000259" key="5">
    <source>
        <dbReference type="PROSITE" id="PS50011"/>
    </source>
</evidence>
<proteinExistence type="predicted"/>
<dbReference type="GO" id="GO:0005524">
    <property type="term" value="F:ATP binding"/>
    <property type="evidence" value="ECO:0007669"/>
    <property type="project" value="UniProtKB-KW"/>
</dbReference>
<dbReference type="InterPro" id="IPR051681">
    <property type="entry name" value="Ser/Thr_Kinases-Pseudokinases"/>
</dbReference>
<evidence type="ECO:0000256" key="2">
    <source>
        <dbReference type="ARBA" id="ARBA00022741"/>
    </source>
</evidence>
<keyword evidence="4" id="KW-0067">ATP-binding</keyword>
<reference evidence="6" key="1">
    <citation type="submission" date="2021-01" db="EMBL/GenBank/DDBJ databases">
        <authorList>
            <person name="Corre E."/>
            <person name="Pelletier E."/>
            <person name="Niang G."/>
            <person name="Scheremetjew M."/>
            <person name="Finn R."/>
            <person name="Kale V."/>
            <person name="Holt S."/>
            <person name="Cochrane G."/>
            <person name="Meng A."/>
            <person name="Brown T."/>
            <person name="Cohen L."/>
        </authorList>
    </citation>
    <scope>NUCLEOTIDE SEQUENCE</scope>
    <source>
        <strain evidence="6">CCMP3107</strain>
    </source>
</reference>
<dbReference type="Gene3D" id="1.10.510.10">
    <property type="entry name" value="Transferase(Phosphotransferase) domain 1"/>
    <property type="match status" value="1"/>
</dbReference>
<dbReference type="PANTHER" id="PTHR44329:SF288">
    <property type="entry name" value="MITOGEN-ACTIVATED PROTEIN KINASE KINASE KINASE 20"/>
    <property type="match status" value="1"/>
</dbReference>
<keyword evidence="2" id="KW-0547">Nucleotide-binding</keyword>
<dbReference type="PANTHER" id="PTHR44329">
    <property type="entry name" value="SERINE/THREONINE-PROTEIN KINASE TNNI3K-RELATED"/>
    <property type="match status" value="1"/>
</dbReference>
<keyword evidence="1" id="KW-0808">Transferase</keyword>